<feature type="transmembrane region" description="Helical" evidence="23">
    <location>
        <begin position="24"/>
        <end position="42"/>
    </location>
</feature>
<dbReference type="Pfam" id="PF05746">
    <property type="entry name" value="DALR_1"/>
    <property type="match status" value="1"/>
</dbReference>
<keyword evidence="8" id="KW-0547">Nucleotide-binding</keyword>
<dbReference type="Pfam" id="PF00750">
    <property type="entry name" value="tRNA-synt_1d"/>
    <property type="match status" value="1"/>
</dbReference>
<evidence type="ECO:0000256" key="12">
    <source>
        <dbReference type="ARBA" id="ARBA00022989"/>
    </source>
</evidence>
<evidence type="ECO:0000256" key="21">
    <source>
        <dbReference type="SAM" id="Coils"/>
    </source>
</evidence>
<keyword evidence="17" id="KW-0030">Aminoacyl-tRNA synthetase</keyword>
<dbReference type="InterPro" id="IPR036695">
    <property type="entry name" value="Arg-tRNA-synth_N_sf"/>
</dbReference>
<dbReference type="PRINTS" id="PR00463">
    <property type="entry name" value="EP450I"/>
</dbReference>
<dbReference type="InterPro" id="IPR017927">
    <property type="entry name" value="FAD-bd_FR_type"/>
</dbReference>
<dbReference type="SUPFAM" id="SSF63380">
    <property type="entry name" value="Riboflavin synthase domain-like"/>
    <property type="match status" value="1"/>
</dbReference>
<evidence type="ECO:0000256" key="17">
    <source>
        <dbReference type="ARBA" id="ARBA00023146"/>
    </source>
</evidence>
<dbReference type="Pfam" id="PF08030">
    <property type="entry name" value="NAD_binding_6"/>
    <property type="match status" value="1"/>
</dbReference>
<evidence type="ECO:0000256" key="3">
    <source>
        <dbReference type="ARBA" id="ARBA00010617"/>
    </source>
</evidence>
<keyword evidence="10" id="KW-0648">Protein biosynthesis</keyword>
<dbReference type="Gene3D" id="3.40.50.80">
    <property type="entry name" value="Nucleotide-binding domain of ferredoxin-NADP reductase (FNR) module"/>
    <property type="match status" value="1"/>
</dbReference>
<comment type="similarity">
    <text evidence="3">Belongs to the cytochrome P450 family.</text>
</comment>
<dbReference type="InterPro" id="IPR036396">
    <property type="entry name" value="Cyt_P450_sf"/>
</dbReference>
<evidence type="ECO:0000256" key="6">
    <source>
        <dbReference type="ARBA" id="ARBA00022692"/>
    </source>
</evidence>
<dbReference type="GO" id="GO:0006811">
    <property type="term" value="P:monoatomic ion transport"/>
    <property type="evidence" value="ECO:0007669"/>
    <property type="project" value="UniProtKB-KW"/>
</dbReference>
<dbReference type="InterPro" id="IPR005148">
    <property type="entry name" value="Arg-tRNA-synth_N"/>
</dbReference>
<dbReference type="CDD" id="cd11065">
    <property type="entry name" value="CYP64-like"/>
    <property type="match status" value="1"/>
</dbReference>
<dbReference type="InterPro" id="IPR002401">
    <property type="entry name" value="Cyt_P450_E_grp-I"/>
</dbReference>
<dbReference type="EC" id="6.1.1.19" evidence="4"/>
<dbReference type="GO" id="GO:0004814">
    <property type="term" value="F:arginine-tRNA ligase activity"/>
    <property type="evidence" value="ECO:0007669"/>
    <property type="project" value="UniProtKB-EC"/>
</dbReference>
<evidence type="ECO:0000256" key="9">
    <source>
        <dbReference type="ARBA" id="ARBA00022840"/>
    </source>
</evidence>
<dbReference type="Pfam" id="PF00067">
    <property type="entry name" value="p450"/>
    <property type="match status" value="1"/>
</dbReference>
<feature type="transmembrane region" description="Helical" evidence="23">
    <location>
        <begin position="143"/>
        <end position="162"/>
    </location>
</feature>
<dbReference type="CDD" id="cd00671">
    <property type="entry name" value="ArgRS_core"/>
    <property type="match status" value="1"/>
</dbReference>
<dbReference type="Gene3D" id="3.40.50.620">
    <property type="entry name" value="HUPs"/>
    <property type="match status" value="1"/>
</dbReference>
<evidence type="ECO:0000256" key="10">
    <source>
        <dbReference type="ARBA" id="ARBA00022917"/>
    </source>
</evidence>
<evidence type="ECO:0000256" key="23">
    <source>
        <dbReference type="SAM" id="Phobius"/>
    </source>
</evidence>
<dbReference type="STRING" id="2512241.A0A553HKG0"/>
<dbReference type="InterPro" id="IPR013112">
    <property type="entry name" value="FAD-bd_8"/>
</dbReference>
<dbReference type="Gene3D" id="1.10.630.10">
    <property type="entry name" value="Cytochrome P450"/>
    <property type="match status" value="1"/>
</dbReference>
<protein>
    <recommendedName>
        <fullName evidence="4">arginine--tRNA ligase</fullName>
        <ecNumber evidence="4">6.1.1.19</ecNumber>
    </recommendedName>
    <alternativeName>
        <fullName evidence="18">Arginyl-tRNA synthetase</fullName>
    </alternativeName>
</protein>
<dbReference type="SUPFAM" id="SSF55190">
    <property type="entry name" value="Arginyl-tRNA synthetase (ArgRS), N-terminal 'additional' domain"/>
    <property type="match status" value="1"/>
</dbReference>
<dbReference type="SUPFAM" id="SSF47323">
    <property type="entry name" value="Anticodon-binding domain of a subclass of class I aminoacyl-tRNA synthetases"/>
    <property type="match status" value="1"/>
</dbReference>
<feature type="transmembrane region" description="Helical" evidence="23">
    <location>
        <begin position="211"/>
        <end position="229"/>
    </location>
</feature>
<dbReference type="PANTHER" id="PTHR46300">
    <property type="entry name" value="P450, PUTATIVE (EUROFUNG)-RELATED-RELATED"/>
    <property type="match status" value="1"/>
</dbReference>
<evidence type="ECO:0000256" key="2">
    <source>
        <dbReference type="ARBA" id="ARBA00005594"/>
    </source>
</evidence>
<dbReference type="GO" id="GO:0016020">
    <property type="term" value="C:membrane"/>
    <property type="evidence" value="ECO:0007669"/>
    <property type="project" value="UniProtKB-SubCell"/>
</dbReference>
<dbReference type="GO" id="GO:0006420">
    <property type="term" value="P:arginyl-tRNA aminoacylation"/>
    <property type="evidence" value="ECO:0007669"/>
    <property type="project" value="InterPro"/>
</dbReference>
<dbReference type="InterPro" id="IPR001412">
    <property type="entry name" value="aa-tRNA-synth_I_CS"/>
</dbReference>
<comment type="similarity">
    <text evidence="2">Belongs to the class-I aminoacyl-tRNA synthetase family.</text>
</comment>
<keyword evidence="20" id="KW-0349">Heme</keyword>
<evidence type="ECO:0000256" key="4">
    <source>
        <dbReference type="ARBA" id="ARBA00012837"/>
    </source>
</evidence>
<evidence type="ECO:0000256" key="19">
    <source>
        <dbReference type="ARBA" id="ARBA00049339"/>
    </source>
</evidence>
<evidence type="ECO:0000256" key="22">
    <source>
        <dbReference type="SAM" id="MobiDB-lite"/>
    </source>
</evidence>
<keyword evidence="12 23" id="KW-1133">Transmembrane helix</keyword>
<keyword evidence="6 23" id="KW-0812">Transmembrane</keyword>
<keyword evidence="15" id="KW-0406">Ion transport</keyword>
<keyword evidence="7 20" id="KW-0479">Metal-binding</keyword>
<dbReference type="PROSITE" id="PS51384">
    <property type="entry name" value="FAD_FR"/>
    <property type="match status" value="1"/>
</dbReference>
<comment type="catalytic activity">
    <reaction evidence="19">
        <text>tRNA(Arg) + L-arginine + ATP = L-arginyl-tRNA(Arg) + AMP + diphosphate</text>
        <dbReference type="Rhea" id="RHEA:20301"/>
        <dbReference type="Rhea" id="RHEA-COMP:9658"/>
        <dbReference type="Rhea" id="RHEA-COMP:9673"/>
        <dbReference type="ChEBI" id="CHEBI:30616"/>
        <dbReference type="ChEBI" id="CHEBI:32682"/>
        <dbReference type="ChEBI" id="CHEBI:33019"/>
        <dbReference type="ChEBI" id="CHEBI:78442"/>
        <dbReference type="ChEBI" id="CHEBI:78513"/>
        <dbReference type="ChEBI" id="CHEBI:456215"/>
        <dbReference type="EC" id="6.1.1.19"/>
    </reaction>
</comment>
<dbReference type="InterPro" id="IPR017938">
    <property type="entry name" value="Riboflavin_synthase-like_b-brl"/>
</dbReference>
<dbReference type="Proteomes" id="UP000319160">
    <property type="component" value="Unassembled WGS sequence"/>
</dbReference>
<feature type="compositionally biased region" description="Basic and acidic residues" evidence="22">
    <location>
        <begin position="509"/>
        <end position="520"/>
    </location>
</feature>
<organism evidence="25 26">
    <name type="scientific">Xylaria flabelliformis</name>
    <dbReference type="NCBI Taxonomy" id="2512241"/>
    <lineage>
        <taxon>Eukaryota</taxon>
        <taxon>Fungi</taxon>
        <taxon>Dikarya</taxon>
        <taxon>Ascomycota</taxon>
        <taxon>Pezizomycotina</taxon>
        <taxon>Sordariomycetes</taxon>
        <taxon>Xylariomycetidae</taxon>
        <taxon>Xylariales</taxon>
        <taxon>Xylariaceae</taxon>
        <taxon>Xylaria</taxon>
    </lineage>
</organism>
<feature type="region of interest" description="Disordered" evidence="22">
    <location>
        <begin position="509"/>
        <end position="543"/>
    </location>
</feature>
<keyword evidence="11" id="KW-0249">Electron transport</keyword>
<dbReference type="Pfam" id="PF01794">
    <property type="entry name" value="Ferric_reduct"/>
    <property type="match status" value="1"/>
</dbReference>
<dbReference type="InterPro" id="IPR001278">
    <property type="entry name" value="Arg-tRNA-ligase"/>
</dbReference>
<dbReference type="SFLD" id="SFLDS00052">
    <property type="entry name" value="Ferric_Reductase_Domain"/>
    <property type="match status" value="1"/>
</dbReference>
<dbReference type="SFLD" id="SFLDG01168">
    <property type="entry name" value="Ferric_reductase_subgroup_(FRE"/>
    <property type="match status" value="1"/>
</dbReference>
<feature type="transmembrane region" description="Helical" evidence="23">
    <location>
        <begin position="174"/>
        <end position="191"/>
    </location>
</feature>
<feature type="transmembrane region" description="Helical" evidence="23">
    <location>
        <begin position="236"/>
        <end position="259"/>
    </location>
</feature>
<dbReference type="GO" id="GO:0016705">
    <property type="term" value="F:oxidoreductase activity, acting on paired donors, with incorporation or reduction of molecular oxygen"/>
    <property type="evidence" value="ECO:0007669"/>
    <property type="project" value="InterPro"/>
</dbReference>
<evidence type="ECO:0000256" key="18">
    <source>
        <dbReference type="ARBA" id="ARBA00033033"/>
    </source>
</evidence>
<evidence type="ECO:0000313" key="26">
    <source>
        <dbReference type="Proteomes" id="UP000319160"/>
    </source>
</evidence>
<evidence type="ECO:0000259" key="24">
    <source>
        <dbReference type="PROSITE" id="PS51384"/>
    </source>
</evidence>
<evidence type="ECO:0000256" key="5">
    <source>
        <dbReference type="ARBA" id="ARBA00022598"/>
    </source>
</evidence>
<dbReference type="InterPro" id="IPR039261">
    <property type="entry name" value="FNR_nucleotide-bd"/>
</dbReference>
<dbReference type="InterPro" id="IPR050364">
    <property type="entry name" value="Cytochrome_P450_fung"/>
</dbReference>
<feature type="region of interest" description="Disordered" evidence="22">
    <location>
        <begin position="2166"/>
        <end position="2219"/>
    </location>
</feature>
<feature type="domain" description="FAD-binding FR-type" evidence="24">
    <location>
        <begin position="292"/>
        <end position="412"/>
    </location>
</feature>
<feature type="compositionally biased region" description="Low complexity" evidence="22">
    <location>
        <begin position="2199"/>
        <end position="2208"/>
    </location>
</feature>
<dbReference type="FunFam" id="1.10.730.10:FF:000006">
    <property type="entry name" value="Arginyl-tRNA synthetase 2, mitochondrial"/>
    <property type="match status" value="1"/>
</dbReference>
<dbReference type="GO" id="GO:0005524">
    <property type="term" value="F:ATP binding"/>
    <property type="evidence" value="ECO:0007669"/>
    <property type="project" value="UniProtKB-KW"/>
</dbReference>
<evidence type="ECO:0000256" key="14">
    <source>
        <dbReference type="ARBA" id="ARBA00023004"/>
    </source>
</evidence>
<evidence type="ECO:0000256" key="8">
    <source>
        <dbReference type="ARBA" id="ARBA00022741"/>
    </source>
</evidence>
<keyword evidence="5" id="KW-0436">Ligase</keyword>
<dbReference type="PROSITE" id="PS00178">
    <property type="entry name" value="AA_TRNA_LIGASE_I"/>
    <property type="match status" value="1"/>
</dbReference>
<dbReference type="CDD" id="cd06186">
    <property type="entry name" value="NOX_Duox_like_FAD_NADP"/>
    <property type="match status" value="1"/>
</dbReference>
<dbReference type="InterPro" id="IPR009080">
    <property type="entry name" value="tRNAsynth_Ia_anticodon-bd"/>
</dbReference>
<dbReference type="GO" id="GO:0004497">
    <property type="term" value="F:monooxygenase activity"/>
    <property type="evidence" value="ECO:0007669"/>
    <property type="project" value="InterPro"/>
</dbReference>
<dbReference type="FunFam" id="3.40.50.620:FF:000058">
    <property type="entry name" value="Mitochondrial arginyl-tRNA synthetase"/>
    <property type="match status" value="1"/>
</dbReference>
<dbReference type="GO" id="GO:0005737">
    <property type="term" value="C:cytoplasm"/>
    <property type="evidence" value="ECO:0007669"/>
    <property type="project" value="InterPro"/>
</dbReference>
<dbReference type="CDD" id="cd07956">
    <property type="entry name" value="Anticodon_Ia_Arg"/>
    <property type="match status" value="1"/>
</dbReference>
<evidence type="ECO:0000256" key="1">
    <source>
        <dbReference type="ARBA" id="ARBA00004141"/>
    </source>
</evidence>
<dbReference type="InterPro" id="IPR008909">
    <property type="entry name" value="DALR_anticod-bd"/>
</dbReference>
<keyword evidence="9" id="KW-0067">ATP-binding</keyword>
<feature type="compositionally biased region" description="Polar residues" evidence="22">
    <location>
        <begin position="521"/>
        <end position="530"/>
    </location>
</feature>
<evidence type="ECO:0000256" key="15">
    <source>
        <dbReference type="ARBA" id="ARBA00023065"/>
    </source>
</evidence>
<dbReference type="SMART" id="SM00836">
    <property type="entry name" value="DALR_1"/>
    <property type="match status" value="1"/>
</dbReference>
<keyword evidence="13" id="KW-0560">Oxidoreductase</keyword>
<accession>A0A553HKG0</accession>
<reference evidence="26" key="1">
    <citation type="submission" date="2019-06" db="EMBL/GenBank/DDBJ databases">
        <title>Draft genome sequence of the griseofulvin-producing fungus Xylaria cubensis strain G536.</title>
        <authorList>
            <person name="Mead M.E."/>
            <person name="Raja H.A."/>
            <person name="Steenwyk J.L."/>
            <person name="Knowles S.L."/>
            <person name="Oberlies N.H."/>
            <person name="Rokas A."/>
        </authorList>
    </citation>
    <scope>NUCLEOTIDE SEQUENCE [LARGE SCALE GENOMIC DNA]</scope>
    <source>
        <strain evidence="26">G536</strain>
    </source>
</reference>
<dbReference type="Gene3D" id="1.10.730.10">
    <property type="entry name" value="Isoleucyl-tRNA Synthetase, Domain 1"/>
    <property type="match status" value="1"/>
</dbReference>
<proteinExistence type="inferred from homology"/>
<comment type="caution">
    <text evidence="25">The sequence shown here is derived from an EMBL/GenBank/DDBJ whole genome shotgun (WGS) entry which is preliminary data.</text>
</comment>
<dbReference type="Pfam" id="PF08022">
    <property type="entry name" value="FAD_binding_8"/>
    <property type="match status" value="1"/>
</dbReference>
<evidence type="ECO:0000256" key="7">
    <source>
        <dbReference type="ARBA" id="ARBA00022723"/>
    </source>
</evidence>
<evidence type="ECO:0000256" key="13">
    <source>
        <dbReference type="ARBA" id="ARBA00023002"/>
    </source>
</evidence>
<dbReference type="PANTHER" id="PTHR46300:SF8">
    <property type="entry name" value="CYTOCHROME P450 2E1"/>
    <property type="match status" value="1"/>
</dbReference>
<dbReference type="NCBIfam" id="TIGR00456">
    <property type="entry name" value="argS"/>
    <property type="match status" value="1"/>
</dbReference>
<keyword evidence="15" id="KW-0813">Transport</keyword>
<sequence length="2219" mass="248965">MERRHDHGASNPIFTSTNEAFGRGYWYIVAAVIALLAIIRGINAVQNTIRSRIVSVENPTKPSNRFMQIWATLTAVGREMSYPQVYVPIRYLSWATPPPLGRVLVMLVYWAIVIYMMTAGAIINDVYFWERIGYRNAWVTVSQVPLLYLLASKTNMIGLIIGTSHERLNWLHRWVARTMFVTATVHGFHFWTEWVHYGIVQDELETLSTIVPYGLAAWGILLWMTITSFKPFRSMAYEFFVIQHILAAIIFLYVVYVHVPVSARYNVWFAIAALSFDRFCRLVLLVWQNVKPKPKKTCCKGGQRIGHQTQLTAIGRSMTVLTITDVHFDWLAGQHLYLWIPRIGLLETHPYTIATSHPLPGTCICNSIQLVVRTHNGFSKKLNQFAQKAETSGKKETVTAFVVGPYGRPPRWDIFETLLLISASTGASFTLPILESLLESKSTKCTKRVDFLLAARQGEEVGFYHERLREAIDKAQSVGIDLTVHIAVTGNGQLETLAYAPTASFADTEKGNLTRGEDTTTKLAPTSTGRLTPRKRLSQGSMDSHILHSATRPDVADFIRRAVEETGGETGVVVCGGQSLVAQVRTSVAKLSDERAVHKGTGAQGIHLPKMTSVYSSDPLLRTKRLALNEDALLAIAPIILNIITINDLKLNPLSKDNFEILRKDRVARLNAYNKEVLATPTYGQFFWWASRVVKACANNSLCGELWIAMVFLESTSRNYGAIIATHTKQNLGCRHILPSELPTLLVLLRLLASESSTSPIIFVLSFAYDQTSVLKARLEDPNKISIFIQQVFDQVPAIEEQDEAFKDLICWTMHVGRLGSSAINREQVFSPDRLPSLSNPLRPTFLTVDPIRNCSHFQTRAVTMAATDPVSQLSAQLEKLGSLDKYPNCYPEANPLDIYRAHITSILHEITSVDNTVIYNALQWTLSLDKGDMVLAIPALRVKGKPNELGQQWLEKWPESPLVEKPVLNGPFMPFFFKAAPLTQALIPTARKLGRDFGANKANGLKDPSDPSKGQKRILVEFSSPNIAKPFHAGHLRSTIIGGFLSNLYTAAGWDVIRINYLGDWGKQYGILAVGFERYGNEEALAQDPINHLFEIYVKVNKEIAEEKEEAERLQKDGKTAEAQKITESGTDEQARRYFKLMVDGNEKALALWKRFRDLSIDRYKETYKRLNIQFDEYSGESQVSEEAMNGAATAMLEKGIAESSDGALIVDFSKHVPGKAGKALEKPIIRRKDGTALYLTRDISELLNRAEKYKFDQMIYVIASQQDLHVKQFFKIVELMGYKDIATKVQHINFGLVLGMSTRKGTVKFLNDILRDVGDYMHEVMKKNPDKYSQVENPEAVADILGISAVMCQDMAGKRHVLTSSHYVFRMRTNNASRINNYQFDMAVMTSFEGDTGPYLQYAHVRLCSITRKANLSQEDIASADLSLLTETHAVNLVRVLAQWPDVVQNTLRTLEPTTVLTYLFKMTHVLSSSYDHLRIVGSEPGLMKARMALYDTARIVLNNGMRLLGLTPVERSRSVLVRQTFYYQISYDRRSFAGQIKFRIGIWGSIALCPKPNQVTPLTFNQSSDLVGLLARGYGPPNANPIPSGLPVRAPDLGILAKPRNVALDCCVPIASSLTASQSEVASTTWWHVDFSRSKIPPGAQPLPGPKSYPVVGRVHDVPAEASWLKFYQWSKEYGPIYQTEIFGTVHVWISSEQVANDLLSRRAAIYSDRPQIPNLPDNRTKGDYLALTGCNDTWRRQRKLAQQLMAANSSLHDYPTKERDRFLYLFSTDPSQYREYIEQFTARTVARLSWGSPSSAETLRFTTAGLLETISPSGALPNLISWLMYLPAFLSPWKQKENARHAMEAKLWSDNVRSAHERINAGNAEPSLIRTFIESTSLPGVKPYPVAEAEASYVVGQMAIAGALTIGSPIQSFLLAMLHYPEWQKKLQDEIDRVCGGACPQWADREKLPLLRAVVKEVIRWRPPVPTGIPHALEKDDVYNGYFIPAGATIHALEWAMTRDEEIYPDSDAFNPARWLEPSYPTYKEPLTVYPKLQGFSQFGFGRRTCQGIPLVEQDLFLAMGGLSWGFDIRRKRRQRYFGDGGNYGEGADVPVHWNNYTSLLIAKPRPFEFDAIVRGGEQKRRLLRRMWDSGKGEDDRERENALLAAELGRTLYDEKVELGTDEKGTQSKPDVDYEASDRGSETSGPTVCASSSSDSEGSSLENLNPDLSLC</sequence>
<keyword evidence="14 20" id="KW-0408">Iron</keyword>
<feature type="transmembrane region" description="Helical" evidence="23">
    <location>
        <begin position="103"/>
        <end position="123"/>
    </location>
</feature>
<feature type="coiled-coil region" evidence="21">
    <location>
        <begin position="1098"/>
        <end position="1125"/>
    </location>
</feature>
<comment type="subcellular location">
    <subcellularLocation>
        <location evidence="1">Membrane</location>
        <topology evidence="1">Multi-pass membrane protein</topology>
    </subcellularLocation>
</comment>
<gene>
    <name evidence="25" type="ORF">FHL15_010692</name>
</gene>
<name>A0A553HKG0_9PEZI</name>
<dbReference type="InterPro" id="IPR013121">
    <property type="entry name" value="Fe_red_NAD-bd_6"/>
</dbReference>
<dbReference type="InterPro" id="IPR035684">
    <property type="entry name" value="ArgRS_core"/>
</dbReference>
<dbReference type="SUPFAM" id="SSF52374">
    <property type="entry name" value="Nucleotidylyl transferase"/>
    <property type="match status" value="1"/>
</dbReference>
<dbReference type="SMART" id="SM01016">
    <property type="entry name" value="Arg_tRNA_synt_N"/>
    <property type="match status" value="1"/>
</dbReference>
<feature type="binding site" description="axial binding residue" evidence="20">
    <location>
        <position position="2054"/>
    </location>
    <ligand>
        <name>heme</name>
        <dbReference type="ChEBI" id="CHEBI:30413"/>
    </ligand>
    <ligandPart>
        <name>Fe</name>
        <dbReference type="ChEBI" id="CHEBI:18248"/>
    </ligandPart>
</feature>
<evidence type="ECO:0000313" key="25">
    <source>
        <dbReference type="EMBL" id="TRX88436.1"/>
    </source>
</evidence>
<dbReference type="GO" id="GO:0005506">
    <property type="term" value="F:iron ion binding"/>
    <property type="evidence" value="ECO:0007669"/>
    <property type="project" value="InterPro"/>
</dbReference>
<dbReference type="SUPFAM" id="SSF48264">
    <property type="entry name" value="Cytochrome P450"/>
    <property type="match status" value="1"/>
</dbReference>
<feature type="compositionally biased region" description="Basic and acidic residues" evidence="22">
    <location>
        <begin position="2166"/>
        <end position="2189"/>
    </location>
</feature>
<dbReference type="GO" id="GO:0020037">
    <property type="term" value="F:heme binding"/>
    <property type="evidence" value="ECO:0007669"/>
    <property type="project" value="InterPro"/>
</dbReference>
<dbReference type="OrthoDB" id="68056at2759"/>
<comment type="cofactor">
    <cofactor evidence="20">
        <name>heme</name>
        <dbReference type="ChEBI" id="CHEBI:30413"/>
    </cofactor>
</comment>
<keyword evidence="26" id="KW-1185">Reference proteome</keyword>
<dbReference type="InterPro" id="IPR014729">
    <property type="entry name" value="Rossmann-like_a/b/a_fold"/>
</dbReference>
<evidence type="ECO:0000256" key="16">
    <source>
        <dbReference type="ARBA" id="ARBA00023136"/>
    </source>
</evidence>
<keyword evidence="21" id="KW-0175">Coiled coil</keyword>
<keyword evidence="16 23" id="KW-0472">Membrane</keyword>
<dbReference type="InterPro" id="IPR013130">
    <property type="entry name" value="Fe3_Rdtase_TM_dom"/>
</dbReference>
<evidence type="ECO:0000256" key="20">
    <source>
        <dbReference type="PIRSR" id="PIRSR602401-1"/>
    </source>
</evidence>
<dbReference type="Gene3D" id="3.30.1360.70">
    <property type="entry name" value="Arginyl tRNA synthetase N-terminal domain"/>
    <property type="match status" value="1"/>
</dbReference>
<evidence type="ECO:0000256" key="11">
    <source>
        <dbReference type="ARBA" id="ARBA00022982"/>
    </source>
</evidence>
<dbReference type="InterPro" id="IPR001128">
    <property type="entry name" value="Cyt_P450"/>
</dbReference>
<dbReference type="EMBL" id="VFLP01000088">
    <property type="protein sequence ID" value="TRX88436.1"/>
    <property type="molecule type" value="Genomic_DNA"/>
</dbReference>